<keyword evidence="2" id="KW-1185">Reference proteome</keyword>
<dbReference type="Proteomes" id="UP001144978">
    <property type="component" value="Unassembled WGS sequence"/>
</dbReference>
<organism evidence="1 2">
    <name type="scientific">Trametes sanguinea</name>
    <dbReference type="NCBI Taxonomy" id="158606"/>
    <lineage>
        <taxon>Eukaryota</taxon>
        <taxon>Fungi</taxon>
        <taxon>Dikarya</taxon>
        <taxon>Basidiomycota</taxon>
        <taxon>Agaricomycotina</taxon>
        <taxon>Agaricomycetes</taxon>
        <taxon>Polyporales</taxon>
        <taxon>Polyporaceae</taxon>
        <taxon>Trametes</taxon>
    </lineage>
</organism>
<dbReference type="EMBL" id="JANSHE010002169">
    <property type="protein sequence ID" value="KAJ2994633.1"/>
    <property type="molecule type" value="Genomic_DNA"/>
</dbReference>
<sequence>MPCPAAIARRGALARTHARTHASRPPGQTAELLASDPVTHAQMTVHALILEWRDALLRLRCSSGGSSSSASCLGEACTHRGMLSLTNALYRPWARTLTDGVRMHSAPSDPGGFPAHDGHMGILRLDHALTGNASPAARVMQLIFQTTVRCLAFTELADDPVKVRRLKELYDTLDTATTPTTVLLPWLPGPTAVRRLLATKRIYDIISTTLDERTQSGSGKSNRWRIDWDTLPGAGRWENPLMGWASSADYMQGTRLSFRSKEDAIHFAEKQGWDYYVAATEIKRIPPKNYAENFLYKPNKLRLIRTKVNIRRPAEPYLGSRSALTATVKLEVQSAAMGGPPEGLLALPPGSGALRRLNDLGVPSVPPLAAYVDVPVMSGIEAMSKVPSEHLWTGVPGRSIIRHPATNPALHLLLPLHCSSIPNSEKPTMSTTNAAYNLPMALDAELFPARGFRPEIAQSSNVGRHLEDCLRRTLGPMPVELFLKELLPLSPSSDTRGRLASRFAFSGVPQRADSPTRIYEPLLHALNKSTKTKSRCPGFEFVNTHERSRKPLHPGYAKPHICCFTPANAGIIRDADQRSRAEFAYAELFIEVASDPAADYFVDPPSECTGIATETTENPPEDADSPLIVIESPFEVTENARDAAGGGTAHDFVREIEDEDMREEAERTYRLHIAYATELFARQHRLFLFSISLHGSFARFFRWDRAGCLVSAAFDIRKQPDLLTDFLWRFSQLSPAQRGLDTTVQSASVREEKLFHEAVRGSVRLQLEVEGDELEKAVSAHYLPGHTAIIPVTPRRPFTAGDKVHHFIVSRPIVSPLSLPGRESRCFWAVDADTGRVVFLKDCWRFYCATEVEGDILRRLNDLNVRNVPVLAVHGDVPMDTSEEEHNVMSQSTLTEAYLGDSWICIVDGIKVAVQKLWHYRLVTSTVGYSLRSLRGTEELLYAGHDALIAMKDALTKDFRIHRDLSVGNIILVKEADRSVRKGYLIHWEASDRIDDAGEALHSGRAGTWKFMSIRMLNSDQLNGKHTLPDDLEALLYVVLYCALYYLPHNLSPQYVAAFSKAFFDEYRRRLGGVLHGGEAKYANAFARSFTKNVHFRDTVFDEWLQTVMDLHCQRIGTIKRQENLWTLDSLDNYWTQFLETHNLEADNRQVHLPSVDGLVVSCSSSPSSSLSMVAVPTKRRIDEISSPEQQGRKAARLQAEVDMQSPMAPQLSAIKHTGLEPAPSAALRRSERIRSRHISCANTAGHENAAARVTSNQRRASPRAPAGSKKGRALTRAPRN</sequence>
<evidence type="ECO:0000313" key="1">
    <source>
        <dbReference type="EMBL" id="KAJ2994633.1"/>
    </source>
</evidence>
<gene>
    <name evidence="1" type="ORF">NUW54_g7517</name>
</gene>
<protein>
    <submittedName>
        <fullName evidence="1">Uncharacterized protein</fullName>
    </submittedName>
</protein>
<comment type="caution">
    <text evidence="1">The sequence shown here is derived from an EMBL/GenBank/DDBJ whole genome shotgun (WGS) entry which is preliminary data.</text>
</comment>
<proteinExistence type="predicted"/>
<name>A0ACC1PMN1_9APHY</name>
<accession>A0ACC1PMN1</accession>
<reference evidence="1" key="1">
    <citation type="submission" date="2022-08" db="EMBL/GenBank/DDBJ databases">
        <title>Genome Sequence of Pycnoporus sanguineus.</title>
        <authorList>
            <person name="Buettner E."/>
        </authorList>
    </citation>
    <scope>NUCLEOTIDE SEQUENCE</scope>
    <source>
        <strain evidence="1">CG-C14</strain>
    </source>
</reference>
<evidence type="ECO:0000313" key="2">
    <source>
        <dbReference type="Proteomes" id="UP001144978"/>
    </source>
</evidence>